<dbReference type="InterPro" id="IPR010038">
    <property type="entry name" value="MoaD_arc-typ"/>
</dbReference>
<comment type="similarity">
    <text evidence="2">Belongs to the MoaD family.</text>
</comment>
<dbReference type="OrthoDB" id="9801945at2"/>
<dbReference type="RefSeq" id="WP_141449823.1">
    <property type="nucleotide sequence ID" value="NZ_CP041217.1"/>
</dbReference>
<dbReference type="InterPro" id="IPR003749">
    <property type="entry name" value="ThiS/MoaD-like"/>
</dbReference>
<dbReference type="KEGG" id="saca:FFV09_21910"/>
<dbReference type="GO" id="GO:1990133">
    <property type="term" value="C:molybdopterin adenylyltransferase complex"/>
    <property type="evidence" value="ECO:0007669"/>
    <property type="project" value="TreeGrafter"/>
</dbReference>
<dbReference type="NCBIfam" id="TIGR01687">
    <property type="entry name" value="moaD_arch"/>
    <property type="match status" value="1"/>
</dbReference>
<dbReference type="InterPro" id="IPR012675">
    <property type="entry name" value="Beta-grasp_dom_sf"/>
</dbReference>
<proteinExistence type="inferred from homology"/>
<evidence type="ECO:0000256" key="2">
    <source>
        <dbReference type="ARBA" id="ARBA00024200"/>
    </source>
</evidence>
<dbReference type="SUPFAM" id="SSF54285">
    <property type="entry name" value="MoaD/ThiS"/>
    <property type="match status" value="1"/>
</dbReference>
<evidence type="ECO:0000256" key="1">
    <source>
        <dbReference type="ARBA" id="ARBA00022741"/>
    </source>
</evidence>
<keyword evidence="1" id="KW-0547">Nucleotide-binding</keyword>
<sequence>MITLYYFAGLREATGLAQEQAELEGYTVDELLSWVKDKYPHLALDAVRVAVNEEYALPEDVLRGGDAAALIPPVSGG</sequence>
<evidence type="ECO:0000313" key="4">
    <source>
        <dbReference type="EMBL" id="QDH23286.1"/>
    </source>
</evidence>
<dbReference type="GO" id="GO:0006777">
    <property type="term" value="P:Mo-molybdopterin cofactor biosynthetic process"/>
    <property type="evidence" value="ECO:0007669"/>
    <property type="project" value="InterPro"/>
</dbReference>
<name>A0A4Y6V3Z2_SACBS</name>
<dbReference type="InterPro" id="IPR016155">
    <property type="entry name" value="Mopterin_synth/thiamin_S_b"/>
</dbReference>
<gene>
    <name evidence="4" type="primary">moaD</name>
    <name evidence="4" type="ORF">FFV09_21910</name>
</gene>
<keyword evidence="5" id="KW-1185">Reference proteome</keyword>
<dbReference type="PANTHER" id="PTHR33359">
    <property type="entry name" value="MOLYBDOPTERIN SYNTHASE SULFUR CARRIER SUBUNIT"/>
    <property type="match status" value="1"/>
</dbReference>
<dbReference type="CDD" id="cd00754">
    <property type="entry name" value="Ubl_MoaD"/>
    <property type="match status" value="1"/>
</dbReference>
<dbReference type="AlphaFoldDB" id="A0A4Y6V3Z2"/>
<protein>
    <recommendedName>
        <fullName evidence="3">Molybdopterin synthase sulfur carrier subunit</fullName>
    </recommendedName>
</protein>
<organism evidence="4 5">
    <name type="scientific">Saccharibacillus brassicae</name>
    <dbReference type="NCBI Taxonomy" id="2583377"/>
    <lineage>
        <taxon>Bacteria</taxon>
        <taxon>Bacillati</taxon>
        <taxon>Bacillota</taxon>
        <taxon>Bacilli</taxon>
        <taxon>Bacillales</taxon>
        <taxon>Paenibacillaceae</taxon>
        <taxon>Saccharibacillus</taxon>
    </lineage>
</organism>
<dbReference type="Pfam" id="PF02597">
    <property type="entry name" value="ThiS"/>
    <property type="match status" value="1"/>
</dbReference>
<dbReference type="EMBL" id="CP041217">
    <property type="protein sequence ID" value="QDH23286.1"/>
    <property type="molecule type" value="Genomic_DNA"/>
</dbReference>
<evidence type="ECO:0000256" key="3">
    <source>
        <dbReference type="ARBA" id="ARBA00024247"/>
    </source>
</evidence>
<dbReference type="InterPro" id="IPR044672">
    <property type="entry name" value="MOCS2A"/>
</dbReference>
<dbReference type="Gene3D" id="3.10.20.30">
    <property type="match status" value="1"/>
</dbReference>
<dbReference type="UniPathway" id="UPA00344"/>
<accession>A0A4Y6V3Z2</accession>
<dbReference type="NCBIfam" id="TIGR01682">
    <property type="entry name" value="moaD"/>
    <property type="match status" value="1"/>
</dbReference>
<reference evidence="4 5" key="1">
    <citation type="submission" date="2019-06" db="EMBL/GenBank/DDBJ databases">
        <title>Saccharibacillus brassicae sp. nov., an endophytic bacterium isolated from Chinese cabbage seeds (Brassica pekinensis).</title>
        <authorList>
            <person name="Jiang L."/>
            <person name="Lee J."/>
            <person name="Kim S.W."/>
        </authorList>
    </citation>
    <scope>NUCLEOTIDE SEQUENCE [LARGE SCALE GENOMIC DNA]</scope>
    <source>
        <strain evidence="5">KCTC 43072 / ATSA2</strain>
    </source>
</reference>
<evidence type="ECO:0000313" key="5">
    <source>
        <dbReference type="Proteomes" id="UP000316968"/>
    </source>
</evidence>
<dbReference type="Proteomes" id="UP000316968">
    <property type="component" value="Chromosome"/>
</dbReference>
<dbReference type="GO" id="GO:0000166">
    <property type="term" value="F:nucleotide binding"/>
    <property type="evidence" value="ECO:0007669"/>
    <property type="project" value="UniProtKB-KW"/>
</dbReference>
<dbReference type="PANTHER" id="PTHR33359:SF1">
    <property type="entry name" value="MOLYBDOPTERIN SYNTHASE SULFUR CARRIER SUBUNIT"/>
    <property type="match status" value="1"/>
</dbReference>